<proteinExistence type="predicted"/>
<keyword evidence="1" id="KW-1133">Transmembrane helix</keyword>
<evidence type="ECO:0000313" key="3">
    <source>
        <dbReference type="Proteomes" id="UP000054558"/>
    </source>
</evidence>
<organism evidence="2 3">
    <name type="scientific">Klebsormidium nitens</name>
    <name type="common">Green alga</name>
    <name type="synonym">Ulothrix nitens</name>
    <dbReference type="NCBI Taxonomy" id="105231"/>
    <lineage>
        <taxon>Eukaryota</taxon>
        <taxon>Viridiplantae</taxon>
        <taxon>Streptophyta</taxon>
        <taxon>Klebsormidiophyceae</taxon>
        <taxon>Klebsormidiales</taxon>
        <taxon>Klebsormidiaceae</taxon>
        <taxon>Klebsormidium</taxon>
    </lineage>
</organism>
<gene>
    <name evidence="2" type="ORF">KFL_004330070</name>
</gene>
<dbReference type="AlphaFoldDB" id="A0A1Y1IC48"/>
<dbReference type="InterPro" id="IPR021775">
    <property type="entry name" value="DUF3339"/>
</dbReference>
<protein>
    <submittedName>
        <fullName evidence="2">Uncharacterized protein</fullName>
    </submittedName>
</protein>
<evidence type="ECO:0000313" key="2">
    <source>
        <dbReference type="EMBL" id="GAQ88490.1"/>
    </source>
</evidence>
<dbReference type="Proteomes" id="UP000054558">
    <property type="component" value="Unassembled WGS sequence"/>
</dbReference>
<name>A0A1Y1IC48_KLENI</name>
<feature type="transmembrane region" description="Helical" evidence="1">
    <location>
        <begin position="49"/>
        <end position="67"/>
    </location>
</feature>
<accession>A0A1Y1IC48</accession>
<reference evidence="2 3" key="1">
    <citation type="journal article" date="2014" name="Nat. Commun.">
        <title>Klebsormidium flaccidum genome reveals primary factors for plant terrestrial adaptation.</title>
        <authorList>
            <person name="Hori K."/>
            <person name="Maruyama F."/>
            <person name="Fujisawa T."/>
            <person name="Togashi T."/>
            <person name="Yamamoto N."/>
            <person name="Seo M."/>
            <person name="Sato S."/>
            <person name="Yamada T."/>
            <person name="Mori H."/>
            <person name="Tajima N."/>
            <person name="Moriyama T."/>
            <person name="Ikeuchi M."/>
            <person name="Watanabe M."/>
            <person name="Wada H."/>
            <person name="Kobayashi K."/>
            <person name="Saito M."/>
            <person name="Masuda T."/>
            <person name="Sasaki-Sekimoto Y."/>
            <person name="Mashiguchi K."/>
            <person name="Awai K."/>
            <person name="Shimojima M."/>
            <person name="Masuda S."/>
            <person name="Iwai M."/>
            <person name="Nobusawa T."/>
            <person name="Narise T."/>
            <person name="Kondo S."/>
            <person name="Saito H."/>
            <person name="Sato R."/>
            <person name="Murakawa M."/>
            <person name="Ihara Y."/>
            <person name="Oshima-Yamada Y."/>
            <person name="Ohtaka K."/>
            <person name="Satoh M."/>
            <person name="Sonobe K."/>
            <person name="Ishii M."/>
            <person name="Ohtani R."/>
            <person name="Kanamori-Sato M."/>
            <person name="Honoki R."/>
            <person name="Miyazaki D."/>
            <person name="Mochizuki H."/>
            <person name="Umetsu J."/>
            <person name="Higashi K."/>
            <person name="Shibata D."/>
            <person name="Kamiya Y."/>
            <person name="Sato N."/>
            <person name="Nakamura Y."/>
            <person name="Tabata S."/>
            <person name="Ida S."/>
            <person name="Kurokawa K."/>
            <person name="Ohta H."/>
        </authorList>
    </citation>
    <scope>NUCLEOTIDE SEQUENCE [LARGE SCALE GENOMIC DNA]</scope>
    <source>
        <strain evidence="2 3">NIES-2285</strain>
    </source>
</reference>
<sequence>MANNQAFMQLIGPTVLFIALAPGFLLTIPGDRKPIETGADNQKVRPAQVLTHAGVFAGAYYGWLRFMSNNARAVRKP</sequence>
<dbReference type="Pfam" id="PF11820">
    <property type="entry name" value="DUF3339"/>
    <property type="match status" value="1"/>
</dbReference>
<feature type="transmembrane region" description="Helical" evidence="1">
    <location>
        <begin position="6"/>
        <end position="28"/>
    </location>
</feature>
<dbReference type="EMBL" id="DF237382">
    <property type="protein sequence ID" value="GAQ88490.1"/>
    <property type="molecule type" value="Genomic_DNA"/>
</dbReference>
<evidence type="ECO:0000256" key="1">
    <source>
        <dbReference type="SAM" id="Phobius"/>
    </source>
</evidence>
<keyword evidence="3" id="KW-1185">Reference proteome</keyword>
<keyword evidence="1" id="KW-0472">Membrane</keyword>
<keyword evidence="1" id="KW-0812">Transmembrane</keyword>